<comment type="caution">
    <text evidence="1">The sequence shown here is derived from an EMBL/GenBank/DDBJ whole genome shotgun (WGS) entry which is preliminary data.</text>
</comment>
<protein>
    <submittedName>
        <fullName evidence="1">Uncharacterized protein</fullName>
    </submittedName>
</protein>
<gene>
    <name evidence="1" type="ORF">E2C01_038588</name>
</gene>
<evidence type="ECO:0000313" key="2">
    <source>
        <dbReference type="Proteomes" id="UP000324222"/>
    </source>
</evidence>
<name>A0A5B7FH75_PORTR</name>
<sequence>MLAKPVSSALVPRTDLGIRAQVRQDEQEIFQFRKVRLSKKGRSSCFPFSVLLSCYGCCGLGGSSPLPCLLVLFDCLLFFLDASTLDPRPVLSQKLDELPKEELRSTLLATSTIAAVLAQAHSPTFRPSLEKVVGSRLNLRKGSLRTNRVKWTKAFFAKTLLELL</sequence>
<proteinExistence type="predicted"/>
<dbReference type="Proteomes" id="UP000324222">
    <property type="component" value="Unassembled WGS sequence"/>
</dbReference>
<reference evidence="1 2" key="1">
    <citation type="submission" date="2019-05" db="EMBL/GenBank/DDBJ databases">
        <title>Another draft genome of Portunus trituberculatus and its Hox gene families provides insights of decapod evolution.</title>
        <authorList>
            <person name="Jeong J.-H."/>
            <person name="Song I."/>
            <person name="Kim S."/>
            <person name="Choi T."/>
            <person name="Kim D."/>
            <person name="Ryu S."/>
            <person name="Kim W."/>
        </authorList>
    </citation>
    <scope>NUCLEOTIDE SEQUENCE [LARGE SCALE GENOMIC DNA]</scope>
    <source>
        <tissue evidence="1">Muscle</tissue>
    </source>
</reference>
<organism evidence="1 2">
    <name type="scientific">Portunus trituberculatus</name>
    <name type="common">Swimming crab</name>
    <name type="synonym">Neptunus trituberculatus</name>
    <dbReference type="NCBI Taxonomy" id="210409"/>
    <lineage>
        <taxon>Eukaryota</taxon>
        <taxon>Metazoa</taxon>
        <taxon>Ecdysozoa</taxon>
        <taxon>Arthropoda</taxon>
        <taxon>Crustacea</taxon>
        <taxon>Multicrustacea</taxon>
        <taxon>Malacostraca</taxon>
        <taxon>Eumalacostraca</taxon>
        <taxon>Eucarida</taxon>
        <taxon>Decapoda</taxon>
        <taxon>Pleocyemata</taxon>
        <taxon>Brachyura</taxon>
        <taxon>Eubrachyura</taxon>
        <taxon>Portunoidea</taxon>
        <taxon>Portunidae</taxon>
        <taxon>Portuninae</taxon>
        <taxon>Portunus</taxon>
    </lineage>
</organism>
<evidence type="ECO:0000313" key="1">
    <source>
        <dbReference type="EMBL" id="MPC44907.1"/>
    </source>
</evidence>
<accession>A0A5B7FH75</accession>
<dbReference type="AlphaFoldDB" id="A0A5B7FH75"/>
<keyword evidence="2" id="KW-1185">Reference proteome</keyword>
<dbReference type="EMBL" id="VSRR010006488">
    <property type="protein sequence ID" value="MPC44907.1"/>
    <property type="molecule type" value="Genomic_DNA"/>
</dbReference>